<dbReference type="SMART" id="SM00635">
    <property type="entry name" value="BID_2"/>
    <property type="match status" value="1"/>
</dbReference>
<dbReference type="RefSeq" id="WP_253209922.1">
    <property type="nucleotide sequence ID" value="NZ_JACACB010000003.1"/>
</dbReference>
<feature type="domain" description="BIG2" evidence="1">
    <location>
        <begin position="68"/>
        <end position="145"/>
    </location>
</feature>
<dbReference type="EMBL" id="JACACB010000003">
    <property type="protein sequence ID" value="MCO8297263.1"/>
    <property type="molecule type" value="Genomic_DNA"/>
</dbReference>
<dbReference type="Proteomes" id="UP001057280">
    <property type="component" value="Unassembled WGS sequence"/>
</dbReference>
<dbReference type="SUPFAM" id="SSF49373">
    <property type="entry name" value="Invasin/intimin cell-adhesion fragments"/>
    <property type="match status" value="1"/>
</dbReference>
<protein>
    <submittedName>
        <fullName evidence="2">Ig domain-containing protein</fullName>
    </submittedName>
</protein>
<sequence length="168" mass="17676">MADVLKVYKNDEVVSQAERGEDGKATATVNNLEPNKNYEAGDYKLAWENENGESDKVDVPEFKTKPIAVTGVSLDKETLTMDIGDSETIKATVAPSTATDKGVSYGSSNRDIATVDSNGKVTAVASGTANIEATTNDGNKKATCKVTVAEPGNVEVDPNEEDADVSAE</sequence>
<proteinExistence type="predicted"/>
<organism evidence="2 3">
    <name type="scientific">Tetragenococcus halophilus</name>
    <name type="common">Pediococcus halophilus</name>
    <dbReference type="NCBI Taxonomy" id="51669"/>
    <lineage>
        <taxon>Bacteria</taxon>
        <taxon>Bacillati</taxon>
        <taxon>Bacillota</taxon>
        <taxon>Bacilli</taxon>
        <taxon>Lactobacillales</taxon>
        <taxon>Enterococcaceae</taxon>
        <taxon>Tetragenococcus</taxon>
    </lineage>
</organism>
<dbReference type="InterPro" id="IPR003343">
    <property type="entry name" value="Big_2"/>
</dbReference>
<reference evidence="2" key="2">
    <citation type="journal article" date="2021" name="BMC Microbiol.">
        <title>The diversity among the species Tetragenococcus halophilus including new isolates from a lupine seed fermentation.</title>
        <authorList>
            <person name="Link T."/>
            <person name="Vogel R.F."/>
            <person name="Ehrmann M.A."/>
        </authorList>
    </citation>
    <scope>NUCLEOTIDE SEQUENCE</scope>
    <source>
        <strain evidence="2">TMW 2.2257</strain>
    </source>
</reference>
<accession>A0AB35HLX6</accession>
<evidence type="ECO:0000313" key="3">
    <source>
        <dbReference type="Proteomes" id="UP001057280"/>
    </source>
</evidence>
<dbReference type="Gene3D" id="2.60.40.1080">
    <property type="match status" value="1"/>
</dbReference>
<evidence type="ECO:0000313" key="2">
    <source>
        <dbReference type="EMBL" id="MCO8297263.1"/>
    </source>
</evidence>
<reference evidence="2" key="1">
    <citation type="submission" date="2020-06" db="EMBL/GenBank/DDBJ databases">
        <authorList>
            <person name="Link T."/>
            <person name="Ehrmann M."/>
        </authorList>
    </citation>
    <scope>NUCLEOTIDE SEQUENCE</scope>
    <source>
        <strain evidence="2">TMW 2.2257</strain>
    </source>
</reference>
<dbReference type="AlphaFoldDB" id="A0AB35HLX6"/>
<comment type="caution">
    <text evidence="2">The sequence shown here is derived from an EMBL/GenBank/DDBJ whole genome shotgun (WGS) entry which is preliminary data.</text>
</comment>
<evidence type="ECO:0000259" key="1">
    <source>
        <dbReference type="SMART" id="SM00635"/>
    </source>
</evidence>
<gene>
    <name evidence="2" type="ORF">HXW75_02110</name>
</gene>
<dbReference type="InterPro" id="IPR008964">
    <property type="entry name" value="Invasin/intimin_cell_adhesion"/>
</dbReference>
<name>A0AB35HLX6_TETHA</name>
<dbReference type="Pfam" id="PF02368">
    <property type="entry name" value="Big_2"/>
    <property type="match status" value="1"/>
</dbReference>